<keyword evidence="3" id="KW-1185">Reference proteome</keyword>
<gene>
    <name evidence="2" type="ORF">llap_10273</name>
</gene>
<evidence type="ECO:0000256" key="1">
    <source>
        <dbReference type="SAM" id="MobiDB-lite"/>
    </source>
</evidence>
<feature type="region of interest" description="Disordered" evidence="1">
    <location>
        <begin position="27"/>
        <end position="61"/>
    </location>
</feature>
<reference evidence="3" key="1">
    <citation type="submission" date="2017-11" db="EMBL/GenBank/DDBJ databases">
        <authorList>
            <person name="Lima N.C."/>
            <person name="Parody-Merino A.M."/>
            <person name="Battley P.F."/>
            <person name="Fidler A.E."/>
            <person name="Prosdocimi F."/>
        </authorList>
    </citation>
    <scope>NUCLEOTIDE SEQUENCE [LARGE SCALE GENOMIC DNA]</scope>
</reference>
<sequence>MPAGFKTNPLLAEAEPVRLKKGEKVAAQQQLQPEREVRVCERNNSADTKVSEGEGGGVPAPVAEISPKSLVKIVVRQAVPLQPMEVHGRADILLQPMEKGPHTGAGGCAQRSL</sequence>
<dbReference type="EMBL" id="KZ506489">
    <property type="protein sequence ID" value="PKU39423.1"/>
    <property type="molecule type" value="Genomic_DNA"/>
</dbReference>
<accession>A0A2I0U0G5</accession>
<reference evidence="3" key="2">
    <citation type="submission" date="2017-12" db="EMBL/GenBank/DDBJ databases">
        <title>Genome sequence of the Bar-tailed Godwit (Limosa lapponica baueri).</title>
        <authorList>
            <person name="Lima N.C.B."/>
            <person name="Parody-Merino A.M."/>
            <person name="Battley P.F."/>
            <person name="Fidler A.E."/>
            <person name="Prosdocimi F."/>
        </authorList>
    </citation>
    <scope>NUCLEOTIDE SEQUENCE [LARGE SCALE GENOMIC DNA]</scope>
</reference>
<dbReference type="AlphaFoldDB" id="A0A2I0U0G5"/>
<evidence type="ECO:0000313" key="3">
    <source>
        <dbReference type="Proteomes" id="UP000233556"/>
    </source>
</evidence>
<protein>
    <submittedName>
        <fullName evidence="2">Protein pxr1-like</fullName>
    </submittedName>
</protein>
<organism evidence="2 3">
    <name type="scientific">Limosa lapponica baueri</name>
    <dbReference type="NCBI Taxonomy" id="1758121"/>
    <lineage>
        <taxon>Eukaryota</taxon>
        <taxon>Metazoa</taxon>
        <taxon>Chordata</taxon>
        <taxon>Craniata</taxon>
        <taxon>Vertebrata</taxon>
        <taxon>Euteleostomi</taxon>
        <taxon>Archelosauria</taxon>
        <taxon>Archosauria</taxon>
        <taxon>Dinosauria</taxon>
        <taxon>Saurischia</taxon>
        <taxon>Theropoda</taxon>
        <taxon>Coelurosauria</taxon>
        <taxon>Aves</taxon>
        <taxon>Neognathae</taxon>
        <taxon>Neoaves</taxon>
        <taxon>Charadriiformes</taxon>
        <taxon>Scolopacidae</taxon>
        <taxon>Limosa</taxon>
    </lineage>
</organism>
<proteinExistence type="predicted"/>
<evidence type="ECO:0000313" key="2">
    <source>
        <dbReference type="EMBL" id="PKU39423.1"/>
    </source>
</evidence>
<dbReference type="Proteomes" id="UP000233556">
    <property type="component" value="Unassembled WGS sequence"/>
</dbReference>
<name>A0A2I0U0G5_LIMLA</name>